<evidence type="ECO:0000313" key="8">
    <source>
        <dbReference type="Proteomes" id="UP000001414"/>
    </source>
</evidence>
<evidence type="ECO:0000256" key="1">
    <source>
        <dbReference type="ARBA" id="ARBA00004651"/>
    </source>
</evidence>
<evidence type="ECO:0000259" key="6">
    <source>
        <dbReference type="PROSITE" id="PS50929"/>
    </source>
</evidence>
<comment type="subcellular location">
    <subcellularLocation>
        <location evidence="1">Cell membrane</location>
        <topology evidence="1">Multi-pass membrane protein</topology>
    </subcellularLocation>
</comment>
<proteinExistence type="predicted"/>
<dbReference type="FunFam" id="1.20.1560.10:FF:000467">
    <property type="entry name" value="Putative ABC transporter, ATP-binding protein"/>
    <property type="match status" value="1"/>
</dbReference>
<dbReference type="RefSeq" id="WP_011107086.1">
    <property type="nucleotide sequence ID" value="NC_004663.1"/>
</dbReference>
<keyword evidence="8" id="KW-1185">Reference proteome</keyword>
<feature type="transmembrane region" description="Helical" evidence="5">
    <location>
        <begin position="137"/>
        <end position="160"/>
    </location>
</feature>
<feature type="domain" description="ABC transmembrane type-1" evidence="6">
    <location>
        <begin position="28"/>
        <end position="309"/>
    </location>
</feature>
<evidence type="ECO:0000313" key="7">
    <source>
        <dbReference type="EMBL" id="AAO75180.1"/>
    </source>
</evidence>
<dbReference type="OrthoDB" id="9762778at2"/>
<dbReference type="eggNOG" id="COG1132">
    <property type="taxonomic scope" value="Bacteria"/>
</dbReference>
<dbReference type="InParanoid" id="Q8ABN7"/>
<keyword evidence="2 5" id="KW-0812">Transmembrane</keyword>
<dbReference type="Gene3D" id="1.20.1560.10">
    <property type="entry name" value="ABC transporter type 1, transmembrane domain"/>
    <property type="match status" value="1"/>
</dbReference>
<accession>Q8ABN7</accession>
<keyword evidence="7" id="KW-0067">ATP-binding</keyword>
<evidence type="ECO:0000256" key="3">
    <source>
        <dbReference type="ARBA" id="ARBA00022989"/>
    </source>
</evidence>
<keyword evidence="4 5" id="KW-0472">Membrane</keyword>
<dbReference type="InterPro" id="IPR036640">
    <property type="entry name" value="ABC1_TM_sf"/>
</dbReference>
<feature type="transmembrane region" description="Helical" evidence="5">
    <location>
        <begin position="67"/>
        <end position="89"/>
    </location>
</feature>
<dbReference type="GO" id="GO:0016887">
    <property type="term" value="F:ATP hydrolysis activity"/>
    <property type="evidence" value="ECO:0007669"/>
    <property type="project" value="InterPro"/>
</dbReference>
<dbReference type="GO" id="GO:0042626">
    <property type="term" value="F:ATPase-coupled transmembrane transporter activity"/>
    <property type="evidence" value="ECO:0000318"/>
    <property type="project" value="GO_Central"/>
</dbReference>
<feature type="transmembrane region" description="Helical" evidence="5">
    <location>
        <begin position="166"/>
        <end position="185"/>
    </location>
</feature>
<evidence type="ECO:0000256" key="5">
    <source>
        <dbReference type="SAM" id="Phobius"/>
    </source>
</evidence>
<dbReference type="STRING" id="226186.BT_0073"/>
<dbReference type="Pfam" id="PF00005">
    <property type="entry name" value="ABC_tran"/>
    <property type="match status" value="1"/>
</dbReference>
<dbReference type="PANTHER" id="PTHR24221">
    <property type="entry name" value="ATP-BINDING CASSETTE SUB-FAMILY B"/>
    <property type="match status" value="1"/>
</dbReference>
<dbReference type="InterPro" id="IPR011527">
    <property type="entry name" value="ABC1_TM_dom"/>
</dbReference>
<sequence length="476" mass="52366">MDMKAGMSMKEGAEWLWNASRGYRSPILAGILAGTVRIGVSLTFVWFCKHLIDTATHQADGNIILGLAAMAGCIVLQLLLSALVSRLYAHTEISLRNRLRQDLLEHILKSRWNGRETFHSGDMLNRMEEDVRTVTDLLAGSIPLVGTTLFQLAGAALFLFCLDRRMAVVILLIMPLALLCSKLYMKRMRRLTREIRATDSRVQSHLQENLQHRTLISVLECTPVAADTMSSLQSGLKRLVMRRNSFSIFSSIMVQAGFALGYVTAFAWGIYGLDTGTVTFGTLAAFLQLVAQVQRPVVELARQVPVFIGALTSVERIDELNSMPLEEQGEPVILGGKAGVRVENVTFTYPGGRRKVLEHFTYDFKPGSLTAVLGETGSGKSTLVRLILALLQPDGGNITLYDKTRPVPVSPLTRGNFVYVPQGNTLVSGTLRDNLLLGNPEATDGQMREALHTAAADFVRELPQGLDTPAARWERA</sequence>
<dbReference type="InterPro" id="IPR003439">
    <property type="entry name" value="ABC_transporter-like_ATP-bd"/>
</dbReference>
<dbReference type="Pfam" id="PF00664">
    <property type="entry name" value="ABC_membrane"/>
    <property type="match status" value="1"/>
</dbReference>
<dbReference type="Proteomes" id="UP000001414">
    <property type="component" value="Chromosome"/>
</dbReference>
<feature type="transmembrane region" description="Helical" evidence="5">
    <location>
        <begin position="246"/>
        <end position="271"/>
    </location>
</feature>
<dbReference type="EMBL" id="AE015928">
    <property type="protein sequence ID" value="AAO75180.1"/>
    <property type="molecule type" value="Genomic_DNA"/>
</dbReference>
<protein>
    <submittedName>
        <fullName evidence="7">ABC transporter, ATP-binding protein</fullName>
    </submittedName>
</protein>
<dbReference type="PANTHER" id="PTHR24221:SF654">
    <property type="entry name" value="ATP-BINDING CASSETTE SUB-FAMILY B MEMBER 6"/>
    <property type="match status" value="1"/>
</dbReference>
<dbReference type="GO" id="GO:0005524">
    <property type="term" value="F:ATP binding"/>
    <property type="evidence" value="ECO:0007669"/>
    <property type="project" value="UniProtKB-KW"/>
</dbReference>
<dbReference type="Gene3D" id="3.40.50.300">
    <property type="entry name" value="P-loop containing nucleotide triphosphate hydrolases"/>
    <property type="match status" value="1"/>
</dbReference>
<dbReference type="PROSITE" id="PS50929">
    <property type="entry name" value="ABC_TM1F"/>
    <property type="match status" value="1"/>
</dbReference>
<keyword evidence="7" id="KW-0547">Nucleotide-binding</keyword>
<dbReference type="SUPFAM" id="SSF90123">
    <property type="entry name" value="ABC transporter transmembrane region"/>
    <property type="match status" value="1"/>
</dbReference>
<dbReference type="GO" id="GO:0005886">
    <property type="term" value="C:plasma membrane"/>
    <property type="evidence" value="ECO:0000318"/>
    <property type="project" value="GO_Central"/>
</dbReference>
<dbReference type="InterPro" id="IPR027417">
    <property type="entry name" value="P-loop_NTPase"/>
</dbReference>
<dbReference type="PaxDb" id="226186-BT_0073"/>
<dbReference type="AlphaFoldDB" id="Q8ABN7"/>
<reference evidence="7 8" key="1">
    <citation type="journal article" date="2003" name="Science">
        <title>A genomic view of the human-Bacteroides thetaiotaomicron symbiosis.</title>
        <authorList>
            <person name="Xu J."/>
            <person name="Bjursell M.K."/>
            <person name="Himrod J."/>
            <person name="Deng S."/>
            <person name="Carmichael L.K."/>
            <person name="Chiang H.C."/>
            <person name="Hooper L.V."/>
            <person name="Gordon J.I."/>
        </authorList>
    </citation>
    <scope>NUCLEOTIDE SEQUENCE [LARGE SCALE GENOMIC DNA]</scope>
    <source>
        <strain evidence="8">ATCC 29148 / DSM 2079 / JCM 5827 / CCUG 10774 / NCTC 10582 / VPI-5482 / E50</strain>
    </source>
</reference>
<reference evidence="7 8" key="2">
    <citation type="journal article" date="2009" name="Proc. Natl. Acad. Sci. U.S.A.">
        <title>Characterizing a model human gut microbiota composed of members of its two dominant bacterial phyla.</title>
        <authorList>
            <person name="Mahowald M.A."/>
            <person name="Rey F.E."/>
            <person name="Seedorf H."/>
            <person name="Turnbaugh P.J."/>
            <person name="Fulton R.S."/>
            <person name="Wollam A."/>
            <person name="Shah N."/>
            <person name="Wang C."/>
            <person name="Magrini V."/>
            <person name="Wilson R.K."/>
            <person name="Cantarel B.L."/>
            <person name="Coutinho P.M."/>
            <person name="Henrissat B."/>
            <person name="Crock L.W."/>
            <person name="Russell A."/>
            <person name="Verberkmoes N.C."/>
            <person name="Hettich R.L."/>
            <person name="Gordon J.I."/>
        </authorList>
    </citation>
    <scope>NUCLEOTIDE SEQUENCE [LARGE SCALE GENOMIC DNA]</scope>
    <source>
        <strain evidence="8">ATCC 29148 / DSM 2079 / JCM 5827 / CCUG 10774 / NCTC 10582 / VPI-5482 / E50</strain>
    </source>
</reference>
<dbReference type="GO" id="GO:0140359">
    <property type="term" value="F:ABC-type transporter activity"/>
    <property type="evidence" value="ECO:0007669"/>
    <property type="project" value="InterPro"/>
</dbReference>
<dbReference type="CDD" id="cd07346">
    <property type="entry name" value="ABC_6TM_exporters"/>
    <property type="match status" value="1"/>
</dbReference>
<keyword evidence="3 5" id="KW-1133">Transmembrane helix</keyword>
<dbReference type="SUPFAM" id="SSF52540">
    <property type="entry name" value="P-loop containing nucleoside triphosphate hydrolases"/>
    <property type="match status" value="1"/>
</dbReference>
<gene>
    <name evidence="7" type="ordered locus">BT_0073</name>
</gene>
<evidence type="ECO:0000256" key="2">
    <source>
        <dbReference type="ARBA" id="ARBA00022692"/>
    </source>
</evidence>
<name>Q8ABN7_BACTN</name>
<feature type="transmembrane region" description="Helical" evidence="5">
    <location>
        <begin position="27"/>
        <end position="47"/>
    </location>
</feature>
<dbReference type="PATRIC" id="fig|226186.12.peg.67"/>
<dbReference type="HOGENOM" id="CLU_000604_84_3_10"/>
<evidence type="ECO:0000256" key="4">
    <source>
        <dbReference type="ARBA" id="ARBA00023136"/>
    </source>
</evidence>
<organism evidence="7 8">
    <name type="scientific">Bacteroides thetaiotaomicron (strain ATCC 29148 / DSM 2079 / JCM 5827 / CCUG 10774 / NCTC 10582 / VPI-5482 / E50)</name>
    <dbReference type="NCBI Taxonomy" id="226186"/>
    <lineage>
        <taxon>Bacteria</taxon>
        <taxon>Pseudomonadati</taxon>
        <taxon>Bacteroidota</taxon>
        <taxon>Bacteroidia</taxon>
        <taxon>Bacteroidales</taxon>
        <taxon>Bacteroidaceae</taxon>
        <taxon>Bacteroides</taxon>
    </lineage>
</organism>
<dbReference type="KEGG" id="bth:BT_0073"/>
<dbReference type="InterPro" id="IPR039421">
    <property type="entry name" value="Type_1_exporter"/>
</dbReference>
<dbReference type="EnsemblBacteria" id="AAO75180">
    <property type="protein sequence ID" value="AAO75180"/>
    <property type="gene ID" value="BT_0073"/>
</dbReference>